<evidence type="ECO:0000256" key="3">
    <source>
        <dbReference type="ARBA" id="ARBA00022722"/>
    </source>
</evidence>
<dbReference type="PANTHER" id="PTHR34139:SF1">
    <property type="entry name" value="RNASE MJ1380-RELATED"/>
    <property type="match status" value="1"/>
</dbReference>
<sequence length="114" mass="12483">MNPAIRFLLEDIVAYGSEALDIVGDRDAGTILADRLREHAVLRTVQIVGEAAAQILKTQPEGIADLELRDAAGFRNVLVHGYAKVRMERVVEIVRRSLPPLIAGARTVLGEEIE</sequence>
<keyword evidence="3" id="KW-0540">Nuclease</keyword>
<keyword evidence="1" id="KW-0597">Phosphoprotein</keyword>
<dbReference type="GO" id="GO:0004540">
    <property type="term" value="F:RNA nuclease activity"/>
    <property type="evidence" value="ECO:0007669"/>
    <property type="project" value="InterPro"/>
</dbReference>
<keyword evidence="5" id="KW-0378">Hydrolase</keyword>
<evidence type="ECO:0000313" key="8">
    <source>
        <dbReference type="Proteomes" id="UP000548978"/>
    </source>
</evidence>
<comment type="caution">
    <text evidence="7">The sequence shown here is derived from an EMBL/GenBank/DDBJ whole genome shotgun (WGS) entry which is preliminary data.</text>
</comment>
<dbReference type="InterPro" id="IPR051813">
    <property type="entry name" value="HepT_RNase_toxin"/>
</dbReference>
<comment type="similarity">
    <text evidence="6">Belongs to the HepT RNase toxin family.</text>
</comment>
<keyword evidence="2" id="KW-1277">Toxin-antitoxin system</keyword>
<evidence type="ECO:0000313" key="7">
    <source>
        <dbReference type="EMBL" id="MBB5660266.1"/>
    </source>
</evidence>
<dbReference type="GO" id="GO:0110001">
    <property type="term" value="C:toxin-antitoxin complex"/>
    <property type="evidence" value="ECO:0007669"/>
    <property type="project" value="InterPro"/>
</dbReference>
<dbReference type="Gene3D" id="1.20.120.580">
    <property type="entry name" value="bsu32300-like"/>
    <property type="match status" value="1"/>
</dbReference>
<dbReference type="EMBL" id="JACIJB010000002">
    <property type="protein sequence ID" value="MBB5660266.1"/>
    <property type="molecule type" value="Genomic_DNA"/>
</dbReference>
<keyword evidence="8" id="KW-1185">Reference proteome</keyword>
<evidence type="ECO:0000256" key="6">
    <source>
        <dbReference type="ARBA" id="ARBA00024207"/>
    </source>
</evidence>
<keyword evidence="4" id="KW-0547">Nucleotide-binding</keyword>
<proteinExistence type="inferred from homology"/>
<evidence type="ECO:0000256" key="4">
    <source>
        <dbReference type="ARBA" id="ARBA00022741"/>
    </source>
</evidence>
<dbReference type="Proteomes" id="UP000548978">
    <property type="component" value="Unassembled WGS sequence"/>
</dbReference>
<reference evidence="7 8" key="1">
    <citation type="submission" date="2020-08" db="EMBL/GenBank/DDBJ databases">
        <title>Genomic Encyclopedia of Type Strains, Phase IV (KMG-IV): sequencing the most valuable type-strain genomes for metagenomic binning, comparative biology and taxonomic classification.</title>
        <authorList>
            <person name="Goeker M."/>
        </authorList>
    </citation>
    <scope>NUCLEOTIDE SEQUENCE [LARGE SCALE GENOMIC DNA]</scope>
    <source>
        <strain evidence="7 8">DSM 24448</strain>
    </source>
</reference>
<dbReference type="RefSeq" id="WP_164461970.1">
    <property type="nucleotide sequence ID" value="NZ_JACIJB010000002.1"/>
</dbReference>
<dbReference type="GO" id="GO:0000166">
    <property type="term" value="F:nucleotide binding"/>
    <property type="evidence" value="ECO:0007669"/>
    <property type="project" value="UniProtKB-KW"/>
</dbReference>
<accession>A0A7W9A2J6</accession>
<organism evidence="7 8">
    <name type="scientific">Brevundimonas halotolerans</name>
    <dbReference type="NCBI Taxonomy" id="69670"/>
    <lineage>
        <taxon>Bacteria</taxon>
        <taxon>Pseudomonadati</taxon>
        <taxon>Pseudomonadota</taxon>
        <taxon>Alphaproteobacteria</taxon>
        <taxon>Caulobacterales</taxon>
        <taxon>Caulobacteraceae</taxon>
        <taxon>Brevundimonas</taxon>
    </lineage>
</organism>
<gene>
    <name evidence="7" type="ORF">FHS65_001006</name>
</gene>
<dbReference type="PANTHER" id="PTHR34139">
    <property type="entry name" value="UPF0331 PROTEIN MJ0127"/>
    <property type="match status" value="1"/>
</dbReference>
<evidence type="ECO:0000256" key="1">
    <source>
        <dbReference type="ARBA" id="ARBA00022553"/>
    </source>
</evidence>
<protein>
    <submittedName>
        <fullName evidence="7">Uncharacterized protein with HEPN domain</fullName>
    </submittedName>
</protein>
<evidence type="ECO:0000256" key="2">
    <source>
        <dbReference type="ARBA" id="ARBA00022649"/>
    </source>
</evidence>
<evidence type="ECO:0000256" key="5">
    <source>
        <dbReference type="ARBA" id="ARBA00022801"/>
    </source>
</evidence>
<dbReference type="AlphaFoldDB" id="A0A7W9A2J6"/>
<dbReference type="GO" id="GO:0016787">
    <property type="term" value="F:hydrolase activity"/>
    <property type="evidence" value="ECO:0007669"/>
    <property type="project" value="UniProtKB-KW"/>
</dbReference>
<dbReference type="InterPro" id="IPR037038">
    <property type="entry name" value="HepT-like_sf"/>
</dbReference>
<dbReference type="Pfam" id="PF01934">
    <property type="entry name" value="HepT-like"/>
    <property type="match status" value="1"/>
</dbReference>
<name>A0A7W9A2J6_9CAUL</name>
<dbReference type="InterPro" id="IPR008201">
    <property type="entry name" value="HepT-like"/>
</dbReference>